<dbReference type="PROSITE" id="PS51257">
    <property type="entry name" value="PROKAR_LIPOPROTEIN"/>
    <property type="match status" value="1"/>
</dbReference>
<accession>A0A6J4P6R1</accession>
<proteinExistence type="predicted"/>
<name>A0A6J4P6R1_9BACT</name>
<evidence type="ECO:0008006" key="2">
    <source>
        <dbReference type="Google" id="ProtNLM"/>
    </source>
</evidence>
<dbReference type="AlphaFoldDB" id="A0A6J4P6R1"/>
<dbReference type="EMBL" id="CADCUQ010000474">
    <property type="protein sequence ID" value="CAA9407813.1"/>
    <property type="molecule type" value="Genomic_DNA"/>
</dbReference>
<gene>
    <name evidence="1" type="ORF">AVDCRST_MAG64-2113</name>
</gene>
<feature type="non-terminal residue" evidence="1">
    <location>
        <position position="167"/>
    </location>
</feature>
<protein>
    <recommendedName>
        <fullName evidence="2">Two-component sensor histidine kinase</fullName>
    </recommendedName>
</protein>
<organism evidence="1">
    <name type="scientific">uncultured Phycisphaerae bacterium</name>
    <dbReference type="NCBI Taxonomy" id="904963"/>
    <lineage>
        <taxon>Bacteria</taxon>
        <taxon>Pseudomonadati</taxon>
        <taxon>Planctomycetota</taxon>
        <taxon>Phycisphaerae</taxon>
        <taxon>environmental samples</taxon>
    </lineage>
</organism>
<sequence length="167" mass="17849">MSPRPFPFGVVLAVALTTLVVVAACGTAVHLAGREAAYLRHVGDLDRHAQLVRESLPRDGSVGDADRRRVNDLARALATRVTLIDGGGRVVLDSDATADLMDNHNDRPEVARARAAGMGHESRRSGTIGLRSVYVARPLDPARPDGLVVRVSHWRDRASPAVAPSLL</sequence>
<evidence type="ECO:0000313" key="1">
    <source>
        <dbReference type="EMBL" id="CAA9407813.1"/>
    </source>
</evidence>
<reference evidence="1" key="1">
    <citation type="submission" date="2020-02" db="EMBL/GenBank/DDBJ databases">
        <authorList>
            <person name="Meier V. D."/>
        </authorList>
    </citation>
    <scope>NUCLEOTIDE SEQUENCE</scope>
    <source>
        <strain evidence="1">AVDCRST_MAG64</strain>
    </source>
</reference>